<feature type="compositionally biased region" description="Pro residues" evidence="2">
    <location>
        <begin position="697"/>
        <end position="707"/>
    </location>
</feature>
<protein>
    <recommendedName>
        <fullName evidence="5">Proteophosphoglycan ppg4</fullName>
    </recommendedName>
</protein>
<proteinExistence type="predicted"/>
<feature type="region of interest" description="Disordered" evidence="2">
    <location>
        <begin position="130"/>
        <end position="193"/>
    </location>
</feature>
<feature type="region of interest" description="Disordered" evidence="2">
    <location>
        <begin position="551"/>
        <end position="581"/>
    </location>
</feature>
<feature type="compositionally biased region" description="Polar residues" evidence="2">
    <location>
        <begin position="528"/>
        <end position="538"/>
    </location>
</feature>
<feature type="compositionally biased region" description="Basic and acidic residues" evidence="2">
    <location>
        <begin position="130"/>
        <end position="170"/>
    </location>
</feature>
<sequence length="820" mass="89834">MLIKLTPPSSPSPTPTILFALVFADPPAHLPLPPAWAAQLARLAADDLEAPPTLHALDRAAAFPSLLSEVLFDLPRGRIFCSFLDGAMEEWELGPRCAQMLSCVIQDVEESGRAEERAREWQQAIEAERARMEKQVSESEKERDRVEREREAELERAYEEKMQNLRDKGKGKTQSLNSPPASLKGAARPKGRLHRSRSLLMALVASFSSPSSSSSSSKAPASAPPTRTCYSDASPRAPSPLRAFARRASFTSLSVHARTDSTSTSISVRSDSPPPSPTQPPRARSFTASPPPPSSASEDPFQNLATPPGSAPPSAPSSAFSTQQTRARPRHEELGPRALRRRARSTLVDAFRLHVLPALGTRVGLFESAGASLLPLSSSSEDHEYFGTLEHDLSRDRGGGYHAWVARSMLRRAEARMRELEGQWPTLVTPAHRHGHKHEASGGSDVLSPLSVSFPSPVSPRETTFEPWSSSESEDDSETESETEGASEVDSLPGGFGEDNDDDDSDGSSVHTPESGHSIGYGHPGRRSGSSHVQDVSTSSTSSYFTCADDEEADDGVNNEKQTNSNMRSAAHRHRRNASDRLIRREERERRRVEKAARAEHMAFVRMTARLRRVLVHGEAARSLVRMQRAEGERVREGRGVRRAWLDKKGGGAAVPAQAFRPTGLRAVWDAEDAAREADMMESSFVNERPPPYEDIMPPPVRRSRPSPPIHRTAVQALAHLDELEREDTDLEDALDDLNIDVDLVEHLDLTDALDIEGMALVVDGDLDEDDDGVPVDVFADVGHGGKGRAVRGRRVPVPLVKGKVQGMREVWERRRVAAA</sequence>
<reference evidence="3 4" key="1">
    <citation type="journal article" date="2024" name="J Genomics">
        <title>Draft genome sequencing and assembly of Favolaschia claudopus CIRM-BRFM 2984 isolated from oak limbs.</title>
        <authorList>
            <person name="Navarro D."/>
            <person name="Drula E."/>
            <person name="Chaduli D."/>
            <person name="Cazenave R."/>
            <person name="Ahrendt S."/>
            <person name="Wang J."/>
            <person name="Lipzen A."/>
            <person name="Daum C."/>
            <person name="Barry K."/>
            <person name="Grigoriev I.V."/>
            <person name="Favel A."/>
            <person name="Rosso M.N."/>
            <person name="Martin F."/>
        </authorList>
    </citation>
    <scope>NUCLEOTIDE SEQUENCE [LARGE SCALE GENOMIC DNA]</scope>
    <source>
        <strain evidence="3 4">CIRM-BRFM 2984</strain>
    </source>
</reference>
<name>A0AAW0EGJ1_9AGAR</name>
<feature type="compositionally biased region" description="Low complexity" evidence="2">
    <location>
        <begin position="260"/>
        <end position="271"/>
    </location>
</feature>
<gene>
    <name evidence="3" type="ORF">R3P38DRAFT_15889</name>
</gene>
<feature type="compositionally biased region" description="Acidic residues" evidence="2">
    <location>
        <begin position="472"/>
        <end position="487"/>
    </location>
</feature>
<evidence type="ECO:0000256" key="2">
    <source>
        <dbReference type="SAM" id="MobiDB-lite"/>
    </source>
</evidence>
<evidence type="ECO:0008006" key="5">
    <source>
        <dbReference type="Google" id="ProtNLM"/>
    </source>
</evidence>
<feature type="coiled-coil region" evidence="1">
    <location>
        <begin position="714"/>
        <end position="741"/>
    </location>
</feature>
<feature type="region of interest" description="Disordered" evidence="2">
    <location>
        <begin position="430"/>
        <end position="538"/>
    </location>
</feature>
<keyword evidence="1" id="KW-0175">Coiled coil</keyword>
<feature type="region of interest" description="Disordered" evidence="2">
    <location>
        <begin position="686"/>
        <end position="707"/>
    </location>
</feature>
<evidence type="ECO:0000256" key="1">
    <source>
        <dbReference type="SAM" id="Coils"/>
    </source>
</evidence>
<comment type="caution">
    <text evidence="3">The sequence shown here is derived from an EMBL/GenBank/DDBJ whole genome shotgun (WGS) entry which is preliminary data.</text>
</comment>
<accession>A0AAW0EGJ1</accession>
<evidence type="ECO:0000313" key="3">
    <source>
        <dbReference type="EMBL" id="KAK7063873.1"/>
    </source>
</evidence>
<keyword evidence="4" id="KW-1185">Reference proteome</keyword>
<dbReference type="AlphaFoldDB" id="A0AAW0EGJ1"/>
<organism evidence="3 4">
    <name type="scientific">Favolaschia claudopus</name>
    <dbReference type="NCBI Taxonomy" id="2862362"/>
    <lineage>
        <taxon>Eukaryota</taxon>
        <taxon>Fungi</taxon>
        <taxon>Dikarya</taxon>
        <taxon>Basidiomycota</taxon>
        <taxon>Agaricomycotina</taxon>
        <taxon>Agaricomycetes</taxon>
        <taxon>Agaricomycetidae</taxon>
        <taxon>Agaricales</taxon>
        <taxon>Marasmiineae</taxon>
        <taxon>Mycenaceae</taxon>
        <taxon>Favolaschia</taxon>
    </lineage>
</organism>
<dbReference type="EMBL" id="JAWWNJ010000001">
    <property type="protein sequence ID" value="KAK7063873.1"/>
    <property type="molecule type" value="Genomic_DNA"/>
</dbReference>
<feature type="region of interest" description="Disordered" evidence="2">
    <location>
        <begin position="208"/>
        <end position="237"/>
    </location>
</feature>
<feature type="region of interest" description="Disordered" evidence="2">
    <location>
        <begin position="255"/>
        <end position="339"/>
    </location>
</feature>
<feature type="compositionally biased region" description="Low complexity" evidence="2">
    <location>
        <begin position="444"/>
        <end position="460"/>
    </location>
</feature>
<dbReference type="Proteomes" id="UP001362999">
    <property type="component" value="Unassembled WGS sequence"/>
</dbReference>
<feature type="compositionally biased region" description="Low complexity" evidence="2">
    <location>
        <begin position="208"/>
        <end position="225"/>
    </location>
</feature>
<evidence type="ECO:0000313" key="4">
    <source>
        <dbReference type="Proteomes" id="UP001362999"/>
    </source>
</evidence>